<comment type="caution">
    <text evidence="2">The sequence shown here is derived from an EMBL/GenBank/DDBJ whole genome shotgun (WGS) entry which is preliminary data.</text>
</comment>
<feature type="compositionally biased region" description="Basic and acidic residues" evidence="1">
    <location>
        <begin position="77"/>
        <end position="93"/>
    </location>
</feature>
<feature type="region of interest" description="Disordered" evidence="1">
    <location>
        <begin position="70"/>
        <end position="93"/>
    </location>
</feature>
<evidence type="ECO:0000313" key="3">
    <source>
        <dbReference type="Proteomes" id="UP001066276"/>
    </source>
</evidence>
<proteinExistence type="predicted"/>
<evidence type="ECO:0000313" key="2">
    <source>
        <dbReference type="EMBL" id="KAJ1129175.1"/>
    </source>
</evidence>
<organism evidence="2 3">
    <name type="scientific">Pleurodeles waltl</name>
    <name type="common">Iberian ribbed newt</name>
    <dbReference type="NCBI Taxonomy" id="8319"/>
    <lineage>
        <taxon>Eukaryota</taxon>
        <taxon>Metazoa</taxon>
        <taxon>Chordata</taxon>
        <taxon>Craniata</taxon>
        <taxon>Vertebrata</taxon>
        <taxon>Euteleostomi</taxon>
        <taxon>Amphibia</taxon>
        <taxon>Batrachia</taxon>
        <taxon>Caudata</taxon>
        <taxon>Salamandroidea</taxon>
        <taxon>Salamandridae</taxon>
        <taxon>Pleurodelinae</taxon>
        <taxon>Pleurodeles</taxon>
    </lineage>
</organism>
<reference evidence="2" key="1">
    <citation type="journal article" date="2022" name="bioRxiv">
        <title>Sequencing and chromosome-scale assembly of the giantPleurodeles waltlgenome.</title>
        <authorList>
            <person name="Brown T."/>
            <person name="Elewa A."/>
            <person name="Iarovenko S."/>
            <person name="Subramanian E."/>
            <person name="Araus A.J."/>
            <person name="Petzold A."/>
            <person name="Susuki M."/>
            <person name="Suzuki K.-i.T."/>
            <person name="Hayashi T."/>
            <person name="Toyoda A."/>
            <person name="Oliveira C."/>
            <person name="Osipova E."/>
            <person name="Leigh N.D."/>
            <person name="Simon A."/>
            <person name="Yun M.H."/>
        </authorList>
    </citation>
    <scope>NUCLEOTIDE SEQUENCE</scope>
    <source>
        <strain evidence="2">20211129_DDA</strain>
        <tissue evidence="2">Liver</tissue>
    </source>
</reference>
<accession>A0AAV7PQ98</accession>
<sequence length="111" mass="12578">MLADGSALQHRPPIRPSLTTQRPNLTTVSHEYFWKGAINSPKVLRFPRPQHNIGDEGVWTLAPGCALQQTRAQRGARAAEARPIKKQKQTERRPLNTRCSCRLHLFSLVPF</sequence>
<dbReference type="AlphaFoldDB" id="A0AAV7PQ98"/>
<dbReference type="Proteomes" id="UP001066276">
    <property type="component" value="Chromosome 7"/>
</dbReference>
<dbReference type="EMBL" id="JANPWB010000011">
    <property type="protein sequence ID" value="KAJ1129175.1"/>
    <property type="molecule type" value="Genomic_DNA"/>
</dbReference>
<protein>
    <submittedName>
        <fullName evidence="2">Uncharacterized protein</fullName>
    </submittedName>
</protein>
<keyword evidence="3" id="KW-1185">Reference proteome</keyword>
<gene>
    <name evidence="2" type="ORF">NDU88_007546</name>
</gene>
<evidence type="ECO:0000256" key="1">
    <source>
        <dbReference type="SAM" id="MobiDB-lite"/>
    </source>
</evidence>
<name>A0AAV7PQ98_PLEWA</name>
<feature type="region of interest" description="Disordered" evidence="1">
    <location>
        <begin position="1"/>
        <end position="22"/>
    </location>
</feature>